<feature type="domain" description="Mur ligase N-terminal catalytic" evidence="8">
    <location>
        <begin position="6"/>
        <end position="79"/>
    </location>
</feature>
<gene>
    <name evidence="11" type="ORF">E6H02_00130</name>
</gene>
<reference evidence="11 12" key="1">
    <citation type="journal article" date="2019" name="Nat. Microbiol.">
        <title>Mediterranean grassland soil C-N compound turnover is dependent on rainfall and depth, and is mediated by genomically divergent microorganisms.</title>
        <authorList>
            <person name="Diamond S."/>
            <person name="Andeer P.F."/>
            <person name="Li Z."/>
            <person name="Crits-Christoph A."/>
            <person name="Burstein D."/>
            <person name="Anantharaman K."/>
            <person name="Lane K.R."/>
            <person name="Thomas B.C."/>
            <person name="Pan C."/>
            <person name="Northen T.R."/>
            <person name="Banfield J.F."/>
        </authorList>
    </citation>
    <scope>NUCLEOTIDE SEQUENCE [LARGE SCALE GENOMIC DNA]</scope>
    <source>
        <strain evidence="11">NP_5</strain>
    </source>
</reference>
<organism evidence="11 12">
    <name type="scientific">Candidatus Segetimicrobium genomatis</name>
    <dbReference type="NCBI Taxonomy" id="2569760"/>
    <lineage>
        <taxon>Bacteria</taxon>
        <taxon>Bacillati</taxon>
        <taxon>Candidatus Sysuimicrobiota</taxon>
        <taxon>Candidatus Sysuimicrobiia</taxon>
        <taxon>Candidatus Sysuimicrobiales</taxon>
        <taxon>Candidatus Segetimicrobiaceae</taxon>
        <taxon>Candidatus Segetimicrobium</taxon>
    </lineage>
</organism>
<sequence length="477" mass="50402">GLPDCEIAGIAYHSSAVRAGDLFAAIRGFVHDGHQYAAEAVRRGAAAVLVDHPLPDLPATQVVVSDTREALAVVASAFYGDPSTRLWVCGVTGTKGKTTTTYLINAVLRAAGHRAAVIGTTGVLAEGASVEFHTTTSTTPEAPDLQRLLRDLHQEGVGHIVMEVTSHALELSRVASCRFRAAVFTNLTQDHLDLHGDLARYRDTKSRLFAMVDPAGVSIVNADDPSSAAMAHRSRARVMTYGIDGPAEIRATDVRLASNETQCTVTWPGGSRRLSLRLPGLFNVSNALAAFAAGLAAGADPAAIARGLESVAGVPGRCEAVDEGQPFTVLVDYAHSPDSLEKILGLAAQISSGRRIVVFGCGGDRDRTKRPIMGRIGTQLADHAVFTSDNPRTEDPAGIIREIESGVAGAKNFESIPDRRRAIERGIALARPGDVVVIAGKGHETYQILGDRTVPFDDRLVAREVLRAHRGGGGGSR</sequence>
<feature type="non-terminal residue" evidence="11">
    <location>
        <position position="1"/>
    </location>
</feature>
<dbReference type="NCBIfam" id="TIGR01085">
    <property type="entry name" value="murE"/>
    <property type="match status" value="1"/>
</dbReference>
<dbReference type="PANTHER" id="PTHR23135:SF4">
    <property type="entry name" value="UDP-N-ACETYLMURAMOYL-L-ALANYL-D-GLUTAMATE--2,6-DIAMINOPIMELATE LIGASE MURE HOMOLOG, CHLOROPLASTIC"/>
    <property type="match status" value="1"/>
</dbReference>
<dbReference type="GO" id="GO:0009252">
    <property type="term" value="P:peptidoglycan biosynthetic process"/>
    <property type="evidence" value="ECO:0007669"/>
    <property type="project" value="UniProtKB-UniPathway"/>
</dbReference>
<dbReference type="Proteomes" id="UP000320393">
    <property type="component" value="Unassembled WGS sequence"/>
</dbReference>
<dbReference type="Pfam" id="PF02875">
    <property type="entry name" value="Mur_ligase_C"/>
    <property type="match status" value="1"/>
</dbReference>
<dbReference type="Gene3D" id="3.40.1190.10">
    <property type="entry name" value="Mur-like, catalytic domain"/>
    <property type="match status" value="1"/>
</dbReference>
<dbReference type="GO" id="GO:0005524">
    <property type="term" value="F:ATP binding"/>
    <property type="evidence" value="ECO:0007669"/>
    <property type="project" value="InterPro"/>
</dbReference>
<proteinExistence type="inferred from homology"/>
<dbReference type="HAMAP" id="MF_00208">
    <property type="entry name" value="MurE"/>
    <property type="match status" value="1"/>
</dbReference>
<evidence type="ECO:0000256" key="2">
    <source>
        <dbReference type="ARBA" id="ARBA00022618"/>
    </source>
</evidence>
<dbReference type="Gene3D" id="3.40.1390.10">
    <property type="entry name" value="MurE/MurF, N-terminal domain"/>
    <property type="match status" value="1"/>
</dbReference>
<keyword evidence="2 7" id="KW-0132">Cell division</keyword>
<keyword evidence="6 7" id="KW-0961">Cell wall biogenesis/degradation</keyword>
<dbReference type="GO" id="GO:0008360">
    <property type="term" value="P:regulation of cell shape"/>
    <property type="evidence" value="ECO:0007669"/>
    <property type="project" value="UniProtKB-KW"/>
</dbReference>
<comment type="subcellular location">
    <subcellularLocation>
        <location evidence="7">Cytoplasm</location>
    </subcellularLocation>
</comment>
<dbReference type="SUPFAM" id="SSF63418">
    <property type="entry name" value="MurE/MurF N-terminal domain"/>
    <property type="match status" value="1"/>
</dbReference>
<dbReference type="PANTHER" id="PTHR23135">
    <property type="entry name" value="MUR LIGASE FAMILY MEMBER"/>
    <property type="match status" value="1"/>
</dbReference>
<dbReference type="InterPro" id="IPR004101">
    <property type="entry name" value="Mur_ligase_C"/>
</dbReference>
<feature type="domain" description="Mur ligase C-terminal" evidence="9">
    <location>
        <begin position="316"/>
        <end position="442"/>
    </location>
</feature>
<comment type="similarity">
    <text evidence="1">Belongs to the MurCDEF family. MurE subfamily.</text>
</comment>
<evidence type="ECO:0000256" key="1">
    <source>
        <dbReference type="ARBA" id="ARBA00005898"/>
    </source>
</evidence>
<dbReference type="EMBL" id="VBAM01000004">
    <property type="protein sequence ID" value="TMJ16960.1"/>
    <property type="molecule type" value="Genomic_DNA"/>
</dbReference>
<evidence type="ECO:0000259" key="9">
    <source>
        <dbReference type="Pfam" id="PF02875"/>
    </source>
</evidence>
<dbReference type="NCBIfam" id="NF001126">
    <property type="entry name" value="PRK00139.1-4"/>
    <property type="match status" value="1"/>
</dbReference>
<protein>
    <submittedName>
        <fullName evidence="11">UDP-N-acetylmuramoyl-L-alanyl-D-glutamate--2, 6-diaminopimelate ligase</fullName>
        <ecNumber evidence="11">6.3.2.13</ecNumber>
    </submittedName>
</protein>
<dbReference type="SUPFAM" id="SSF53244">
    <property type="entry name" value="MurD-like peptide ligases, peptide-binding domain"/>
    <property type="match status" value="1"/>
</dbReference>
<dbReference type="InterPro" id="IPR005761">
    <property type="entry name" value="UDP-N-AcMur-Glu-dNH2Pim_ligase"/>
</dbReference>
<keyword evidence="11" id="KW-0436">Ligase</keyword>
<keyword evidence="5 7" id="KW-0131">Cell cycle</keyword>
<dbReference type="Pfam" id="PF01225">
    <property type="entry name" value="Mur_ligase"/>
    <property type="match status" value="1"/>
</dbReference>
<dbReference type="InterPro" id="IPR000713">
    <property type="entry name" value="Mur_ligase_N"/>
</dbReference>
<evidence type="ECO:0000259" key="10">
    <source>
        <dbReference type="Pfam" id="PF08245"/>
    </source>
</evidence>
<dbReference type="Pfam" id="PF08245">
    <property type="entry name" value="Mur_ligase_M"/>
    <property type="match status" value="1"/>
</dbReference>
<comment type="caution">
    <text evidence="11">The sequence shown here is derived from an EMBL/GenBank/DDBJ whole genome shotgun (WGS) entry which is preliminary data.</text>
</comment>
<dbReference type="GO" id="GO:0071555">
    <property type="term" value="P:cell wall organization"/>
    <property type="evidence" value="ECO:0007669"/>
    <property type="project" value="UniProtKB-KW"/>
</dbReference>
<accession>A0A537M9K0</accession>
<evidence type="ECO:0000259" key="8">
    <source>
        <dbReference type="Pfam" id="PF01225"/>
    </source>
</evidence>
<dbReference type="GO" id="GO:0005737">
    <property type="term" value="C:cytoplasm"/>
    <property type="evidence" value="ECO:0007669"/>
    <property type="project" value="UniProtKB-SubCell"/>
</dbReference>
<dbReference type="InterPro" id="IPR036615">
    <property type="entry name" value="Mur_ligase_C_dom_sf"/>
</dbReference>
<keyword evidence="3 7" id="KW-0133">Cell shape</keyword>
<name>A0A537M9K0_9BACT</name>
<evidence type="ECO:0000256" key="7">
    <source>
        <dbReference type="RuleBase" id="RU004135"/>
    </source>
</evidence>
<dbReference type="GO" id="GO:0008765">
    <property type="term" value="F:UDP-N-acetylmuramoylalanyl-D-glutamate-2,6-diaminopimelate ligase activity"/>
    <property type="evidence" value="ECO:0007669"/>
    <property type="project" value="UniProtKB-EC"/>
</dbReference>
<evidence type="ECO:0000313" key="11">
    <source>
        <dbReference type="EMBL" id="TMJ16960.1"/>
    </source>
</evidence>
<evidence type="ECO:0000256" key="5">
    <source>
        <dbReference type="ARBA" id="ARBA00023306"/>
    </source>
</evidence>
<evidence type="ECO:0000256" key="3">
    <source>
        <dbReference type="ARBA" id="ARBA00022960"/>
    </source>
</evidence>
<dbReference type="InterPro" id="IPR036565">
    <property type="entry name" value="Mur-like_cat_sf"/>
</dbReference>
<dbReference type="Gene3D" id="3.90.190.20">
    <property type="entry name" value="Mur ligase, C-terminal domain"/>
    <property type="match status" value="1"/>
</dbReference>
<comment type="pathway">
    <text evidence="7">Cell wall biogenesis; peptidoglycan biosynthesis.</text>
</comment>
<dbReference type="EC" id="6.3.2.13" evidence="11"/>
<evidence type="ECO:0000313" key="12">
    <source>
        <dbReference type="Proteomes" id="UP000320393"/>
    </source>
</evidence>
<dbReference type="NCBIfam" id="NF001124">
    <property type="entry name" value="PRK00139.1-2"/>
    <property type="match status" value="1"/>
</dbReference>
<dbReference type="UniPathway" id="UPA00219"/>
<dbReference type="InterPro" id="IPR035911">
    <property type="entry name" value="MurE/MurF_N"/>
</dbReference>
<dbReference type="InterPro" id="IPR013221">
    <property type="entry name" value="Mur_ligase_cen"/>
</dbReference>
<dbReference type="SUPFAM" id="SSF53623">
    <property type="entry name" value="MurD-like peptide ligases, catalytic domain"/>
    <property type="match status" value="1"/>
</dbReference>
<evidence type="ECO:0000256" key="4">
    <source>
        <dbReference type="ARBA" id="ARBA00022984"/>
    </source>
</evidence>
<feature type="domain" description="Mur ligase central" evidence="10">
    <location>
        <begin position="91"/>
        <end position="293"/>
    </location>
</feature>
<keyword evidence="4 7" id="KW-0573">Peptidoglycan synthesis</keyword>
<dbReference type="GO" id="GO:0051301">
    <property type="term" value="P:cell division"/>
    <property type="evidence" value="ECO:0007669"/>
    <property type="project" value="UniProtKB-KW"/>
</dbReference>
<dbReference type="AlphaFoldDB" id="A0A537M9K0"/>
<evidence type="ECO:0000256" key="6">
    <source>
        <dbReference type="ARBA" id="ARBA00023316"/>
    </source>
</evidence>